<evidence type="ECO:0000259" key="1">
    <source>
        <dbReference type="Pfam" id="PF00724"/>
    </source>
</evidence>
<dbReference type="InterPro" id="IPR013785">
    <property type="entry name" value="Aldolase_TIM"/>
</dbReference>
<evidence type="ECO:0000313" key="3">
    <source>
        <dbReference type="Proteomes" id="UP000602905"/>
    </source>
</evidence>
<dbReference type="InterPro" id="IPR001155">
    <property type="entry name" value="OxRdtase_FMN_N"/>
</dbReference>
<reference evidence="2" key="1">
    <citation type="submission" date="2020-09" db="EMBL/GenBank/DDBJ databases">
        <title>Comparative genome analyses of four rice-infecting Rhizoctonia solani isolates reveal extensive enrichment of homogalacturonan modification genes.</title>
        <authorList>
            <person name="Lee D.-Y."/>
            <person name="Jeon J."/>
            <person name="Kim K.-T."/>
            <person name="Cheong K."/>
            <person name="Song H."/>
            <person name="Choi G."/>
            <person name="Ko J."/>
            <person name="Opiyo S.O."/>
            <person name="Zuo S."/>
            <person name="Madhav S."/>
            <person name="Lee Y.-H."/>
            <person name="Wang G.-L."/>
        </authorList>
    </citation>
    <scope>NUCLEOTIDE SEQUENCE</scope>
    <source>
        <strain evidence="2">AG1-IA WGL</strain>
    </source>
</reference>
<dbReference type="CDD" id="cd02933">
    <property type="entry name" value="OYE_like_FMN"/>
    <property type="match status" value="1"/>
</dbReference>
<gene>
    <name evidence="2" type="ORF">RHS03_00130</name>
</gene>
<name>A0A8H7I288_9AGAM</name>
<dbReference type="SUPFAM" id="SSF51395">
    <property type="entry name" value="FMN-linked oxidoreductases"/>
    <property type="match status" value="1"/>
</dbReference>
<feature type="domain" description="NADH:flavin oxidoreductase/NADH oxidase N-terminal" evidence="1">
    <location>
        <begin position="7"/>
        <end position="342"/>
    </location>
</feature>
<proteinExistence type="predicted"/>
<dbReference type="Gene3D" id="3.20.20.70">
    <property type="entry name" value="Aldolase class I"/>
    <property type="match status" value="1"/>
</dbReference>
<dbReference type="Pfam" id="PF00724">
    <property type="entry name" value="Oxidored_FMN"/>
    <property type="match status" value="1"/>
</dbReference>
<dbReference type="PANTHER" id="PTHR22893:SF91">
    <property type="entry name" value="NADPH DEHYDROGENASE 2-RELATED"/>
    <property type="match status" value="1"/>
</dbReference>
<dbReference type="EMBL" id="JACYCD010000009">
    <property type="protein sequence ID" value="KAF8714452.1"/>
    <property type="molecule type" value="Genomic_DNA"/>
</dbReference>
<dbReference type="GO" id="GO:0003959">
    <property type="term" value="F:NADPH dehydrogenase activity"/>
    <property type="evidence" value="ECO:0007669"/>
    <property type="project" value="TreeGrafter"/>
</dbReference>
<dbReference type="GO" id="GO:0010181">
    <property type="term" value="F:FMN binding"/>
    <property type="evidence" value="ECO:0007669"/>
    <property type="project" value="InterPro"/>
</dbReference>
<sequence>MSLSSSKLFTPLQLGDITLAHRVVMAPLTRFRADDSHAHTELGVEYYAQRAEVPGTLLITEATPISPEASGYDRIPGIWSDEQIAAWKKVTDAVHERHSYIFLQLWALGRAADPRVLAREGLPFVSASAVPMEQGGPVPRELSEDEIKQYIEQYVQAAKNAIHKAGFDGVEIHSANGYLLDQFLQDNSNKRSDRYGGSVENRARFVLEVVKAVTAAVGEKKTGIRFSPWNTFQAGMRMQDPIPTFSYVIKELSQHHGDLAYVHFVEPLVEEAPTEDVQTVKRPESNDFAREIWGPRPFLSAGGYDAKRGEEAANKHDNTAIVFGRYFISNPDLPERLRNGIALADYDRNTFYTPGPKGYVDYARAGQVQA</sequence>
<dbReference type="InterPro" id="IPR045247">
    <property type="entry name" value="Oye-like"/>
</dbReference>
<dbReference type="OrthoDB" id="276546at2759"/>
<comment type="caution">
    <text evidence="2">The sequence shown here is derived from an EMBL/GenBank/DDBJ whole genome shotgun (WGS) entry which is preliminary data.</text>
</comment>
<dbReference type="PANTHER" id="PTHR22893">
    <property type="entry name" value="NADH OXIDOREDUCTASE-RELATED"/>
    <property type="match status" value="1"/>
</dbReference>
<evidence type="ECO:0000313" key="2">
    <source>
        <dbReference type="EMBL" id="KAF8714452.1"/>
    </source>
</evidence>
<accession>A0A8H7I288</accession>
<feature type="non-terminal residue" evidence="2">
    <location>
        <position position="1"/>
    </location>
</feature>
<dbReference type="Proteomes" id="UP000602905">
    <property type="component" value="Unassembled WGS sequence"/>
</dbReference>
<organism evidence="2 3">
    <name type="scientific">Rhizoctonia solani</name>
    <dbReference type="NCBI Taxonomy" id="456999"/>
    <lineage>
        <taxon>Eukaryota</taxon>
        <taxon>Fungi</taxon>
        <taxon>Dikarya</taxon>
        <taxon>Basidiomycota</taxon>
        <taxon>Agaricomycotina</taxon>
        <taxon>Agaricomycetes</taxon>
        <taxon>Cantharellales</taxon>
        <taxon>Ceratobasidiaceae</taxon>
        <taxon>Rhizoctonia</taxon>
    </lineage>
</organism>
<dbReference type="FunFam" id="3.20.20.70:FF:000138">
    <property type="entry name" value="NADPH dehydrogenase 1"/>
    <property type="match status" value="1"/>
</dbReference>
<dbReference type="AlphaFoldDB" id="A0A8H7I288"/>
<protein>
    <submittedName>
        <fullName evidence="2">Oxidoreductase</fullName>
    </submittedName>
</protein>